<evidence type="ECO:0000313" key="1">
    <source>
        <dbReference type="EMBL" id="ACB53564.1"/>
    </source>
</evidence>
<accession>B1WSI5</accession>
<sequence length="37" mass="4227">MNSITIDKVSMTLYNTDQLTSSLLPDFSCNIKEIFEN</sequence>
<evidence type="ECO:0000313" key="2">
    <source>
        <dbReference type="Proteomes" id="UP000001203"/>
    </source>
</evidence>
<dbReference type="EMBL" id="CP000806">
    <property type="protein sequence ID" value="ACB53564.1"/>
    <property type="molecule type" value="Genomic_DNA"/>
</dbReference>
<protein>
    <submittedName>
        <fullName evidence="1">Uncharacterized protein</fullName>
    </submittedName>
</protein>
<gene>
    <name evidence="1" type="ordered locus">cce_4216</name>
</gene>
<dbReference type="KEGG" id="cyt:cce_4216"/>
<keyword evidence="2" id="KW-1185">Reference proteome</keyword>
<dbReference type="HOGENOM" id="CLU_3342767_0_0_3"/>
<dbReference type="AlphaFoldDB" id="B1WSI5"/>
<reference evidence="1 2" key="1">
    <citation type="journal article" date="2008" name="Proc. Natl. Acad. Sci. U.S.A.">
        <title>The genome of Cyanothece 51142, a unicellular diazotrophic cyanobacterium important in the marine nitrogen cycle.</title>
        <authorList>
            <person name="Welsh E.A."/>
            <person name="Liberton M."/>
            <person name="Stoeckel J."/>
            <person name="Loh T."/>
            <person name="Elvitigala T."/>
            <person name="Wang C."/>
            <person name="Wollam A."/>
            <person name="Fulton R.S."/>
            <person name="Clifton S.W."/>
            <person name="Jacobs J.M."/>
            <person name="Aurora R."/>
            <person name="Ghosh B.K."/>
            <person name="Sherman L.A."/>
            <person name="Smith R.D."/>
            <person name="Wilson R.K."/>
            <person name="Pakrasi H.B."/>
        </authorList>
    </citation>
    <scope>NUCLEOTIDE SEQUENCE [LARGE SCALE GENOMIC DNA]</scope>
    <source>
        <strain evidence="2">ATCC 51142 / BH68</strain>
    </source>
</reference>
<organism evidence="1 2">
    <name type="scientific">Crocosphaera subtropica (strain ATCC 51142 / BH68)</name>
    <name type="common">Cyanothece sp. (strain ATCC 51142)</name>
    <dbReference type="NCBI Taxonomy" id="43989"/>
    <lineage>
        <taxon>Bacteria</taxon>
        <taxon>Bacillati</taxon>
        <taxon>Cyanobacteriota</taxon>
        <taxon>Cyanophyceae</taxon>
        <taxon>Oscillatoriophycideae</taxon>
        <taxon>Chroococcales</taxon>
        <taxon>Aphanothecaceae</taxon>
        <taxon>Crocosphaera</taxon>
        <taxon>Crocosphaera subtropica</taxon>
    </lineage>
</organism>
<dbReference type="Proteomes" id="UP000001203">
    <property type="component" value="Chromosome circular"/>
</dbReference>
<proteinExistence type="predicted"/>
<name>B1WSI5_CROS5</name>
<dbReference type="STRING" id="43989.cce_4216"/>